<gene>
    <name evidence="1" type="ORF">SAMN05216576_113191</name>
</gene>
<sequence length="88" mass="9738">MTDRPTSLHHRHRLDRTDPHALCELASLRLEAVQALIKVLLDEQPPGDASRVPRHTLAAASALLTEAAALYLRAMARLYPVPESRPTP</sequence>
<dbReference type="RefSeq" id="WP_055985002.1">
    <property type="nucleotide sequence ID" value="NZ_FMZQ01000013.1"/>
</dbReference>
<name>A0A1G6TFB8_9GAMM</name>
<dbReference type="AlphaFoldDB" id="A0A1G6TFB8"/>
<protein>
    <submittedName>
        <fullName evidence="1">Uncharacterized protein</fullName>
    </submittedName>
</protein>
<evidence type="ECO:0000313" key="1">
    <source>
        <dbReference type="EMBL" id="SDD27842.1"/>
    </source>
</evidence>
<evidence type="ECO:0000313" key="2">
    <source>
        <dbReference type="Proteomes" id="UP000199467"/>
    </source>
</evidence>
<accession>A0A1G6TFB8</accession>
<reference evidence="2" key="1">
    <citation type="submission" date="2016-10" db="EMBL/GenBank/DDBJ databases">
        <authorList>
            <person name="Varghese N."/>
            <person name="Submissions S."/>
        </authorList>
    </citation>
    <scope>NUCLEOTIDE SEQUENCE [LARGE SCALE GENOMIC DNA]</scope>
    <source>
        <strain evidence="2">DSM 26382</strain>
    </source>
</reference>
<keyword evidence="2" id="KW-1185">Reference proteome</keyword>
<dbReference type="Proteomes" id="UP000199467">
    <property type="component" value="Unassembled WGS sequence"/>
</dbReference>
<proteinExistence type="predicted"/>
<dbReference type="EMBL" id="FMZQ01000013">
    <property type="protein sequence ID" value="SDD27842.1"/>
    <property type="molecule type" value="Genomic_DNA"/>
</dbReference>
<organism evidence="1 2">
    <name type="scientific">Ectopseudomonas chengduensis</name>
    <dbReference type="NCBI Taxonomy" id="489632"/>
    <lineage>
        <taxon>Bacteria</taxon>
        <taxon>Pseudomonadati</taxon>
        <taxon>Pseudomonadota</taxon>
        <taxon>Gammaproteobacteria</taxon>
        <taxon>Pseudomonadales</taxon>
        <taxon>Pseudomonadaceae</taxon>
        <taxon>Ectopseudomonas</taxon>
    </lineage>
</organism>